<accession>A0A7W3D3P7</accession>
<dbReference type="Pfam" id="PF06252">
    <property type="entry name" value="GemA"/>
    <property type="match status" value="1"/>
</dbReference>
<evidence type="ECO:0000313" key="1">
    <source>
        <dbReference type="EMBL" id="MBA8062321.1"/>
    </source>
</evidence>
<proteinExistence type="predicted"/>
<evidence type="ECO:0000313" key="2">
    <source>
        <dbReference type="Proteomes" id="UP000591803"/>
    </source>
</evidence>
<dbReference type="AlphaFoldDB" id="A0A7W3D3P7"/>
<name>A0A7W3D3P7_CITFR</name>
<dbReference type="Proteomes" id="UP000591803">
    <property type="component" value="Unassembled WGS sequence"/>
</dbReference>
<organism evidence="1 2">
    <name type="scientific">Citrobacter freundii</name>
    <dbReference type="NCBI Taxonomy" id="546"/>
    <lineage>
        <taxon>Bacteria</taxon>
        <taxon>Pseudomonadati</taxon>
        <taxon>Pseudomonadota</taxon>
        <taxon>Gammaproteobacteria</taxon>
        <taxon>Enterobacterales</taxon>
        <taxon>Enterobacteriaceae</taxon>
        <taxon>Citrobacter</taxon>
        <taxon>Citrobacter freundii complex</taxon>
    </lineage>
</organism>
<sequence length="182" mass="20683">MKKLSQIIHIAKNQLGLDDDTYRALLSSVVPGKTSCRDMSASELQQVIKAFEGKGFKSQPSRQSKRRMSKPSDISKKIRMVWRAMFADGFLRDGSDIALDHFVQRHTSQKNGGKGVSSLEWLRGDLELNFLEGLKQWHIRAMKKTLVEHNAPLPVYPDTGEVVRDYDVFCAAYAEAAKRWNK</sequence>
<protein>
    <submittedName>
        <fullName evidence="1">Regulatory protein GemA</fullName>
    </submittedName>
</protein>
<dbReference type="InterPro" id="IPR009363">
    <property type="entry name" value="Phage_Mu_Gp16"/>
</dbReference>
<gene>
    <name evidence="1" type="ORF">HV077_07915</name>
</gene>
<reference evidence="1 2" key="1">
    <citation type="submission" date="2020-06" db="EMBL/GenBank/DDBJ databases">
        <title>REHAB project genomes.</title>
        <authorList>
            <person name="Shaw L.P."/>
        </authorList>
    </citation>
    <scope>NUCLEOTIDE SEQUENCE [LARGE SCALE GENOMIC DNA]</scope>
    <source>
        <strain evidence="1 2">RHBSTW-00116</strain>
    </source>
</reference>
<comment type="caution">
    <text evidence="1">The sequence shown here is derived from an EMBL/GenBank/DDBJ whole genome shotgun (WGS) entry which is preliminary data.</text>
</comment>
<dbReference type="EMBL" id="JABXRI010000001">
    <property type="protein sequence ID" value="MBA8062321.1"/>
    <property type="molecule type" value="Genomic_DNA"/>
</dbReference>